<dbReference type="RefSeq" id="XP_037161350.1">
    <property type="nucleotide sequence ID" value="XM_037311644.1"/>
</dbReference>
<dbReference type="Pfam" id="PF20684">
    <property type="entry name" value="Fung_rhodopsin"/>
    <property type="match status" value="1"/>
</dbReference>
<dbReference type="AlphaFoldDB" id="A0A8H6L1F1"/>
<feature type="transmembrane region" description="Helical" evidence="6">
    <location>
        <begin position="100"/>
        <end position="127"/>
    </location>
</feature>
<accession>A0A8H6L1F1</accession>
<dbReference type="OrthoDB" id="10017208at2759"/>
<evidence type="ECO:0000256" key="3">
    <source>
        <dbReference type="ARBA" id="ARBA00022989"/>
    </source>
</evidence>
<evidence type="ECO:0000256" key="6">
    <source>
        <dbReference type="SAM" id="Phobius"/>
    </source>
</evidence>
<dbReference type="EMBL" id="JACCJC010000052">
    <property type="protein sequence ID" value="KAF6231919.1"/>
    <property type="molecule type" value="Genomic_DNA"/>
</dbReference>
<organism evidence="8 9">
    <name type="scientific">Letharia columbiana</name>
    <dbReference type="NCBI Taxonomy" id="112416"/>
    <lineage>
        <taxon>Eukaryota</taxon>
        <taxon>Fungi</taxon>
        <taxon>Dikarya</taxon>
        <taxon>Ascomycota</taxon>
        <taxon>Pezizomycotina</taxon>
        <taxon>Lecanoromycetes</taxon>
        <taxon>OSLEUM clade</taxon>
        <taxon>Lecanoromycetidae</taxon>
        <taxon>Lecanorales</taxon>
        <taxon>Lecanorineae</taxon>
        <taxon>Parmeliaceae</taxon>
        <taxon>Letharia</taxon>
    </lineage>
</organism>
<reference evidence="8 9" key="1">
    <citation type="journal article" date="2020" name="Genomics">
        <title>Complete, high-quality genomes from long-read metagenomic sequencing of two wolf lichen thalli reveals enigmatic genome architecture.</title>
        <authorList>
            <person name="McKenzie S.K."/>
            <person name="Walston R.F."/>
            <person name="Allen J.L."/>
        </authorList>
    </citation>
    <scope>NUCLEOTIDE SEQUENCE [LARGE SCALE GENOMIC DNA]</scope>
    <source>
        <strain evidence="8">WasteWater2</strain>
    </source>
</reference>
<evidence type="ECO:0000313" key="9">
    <source>
        <dbReference type="Proteomes" id="UP000578531"/>
    </source>
</evidence>
<feature type="transmembrane region" description="Helical" evidence="6">
    <location>
        <begin position="54"/>
        <end position="75"/>
    </location>
</feature>
<feature type="transmembrane region" description="Helical" evidence="6">
    <location>
        <begin position="174"/>
        <end position="193"/>
    </location>
</feature>
<keyword evidence="9" id="KW-1185">Reference proteome</keyword>
<name>A0A8H6L1F1_9LECA</name>
<feature type="transmembrane region" description="Helical" evidence="6">
    <location>
        <begin position="139"/>
        <end position="159"/>
    </location>
</feature>
<evidence type="ECO:0000256" key="4">
    <source>
        <dbReference type="ARBA" id="ARBA00023136"/>
    </source>
</evidence>
<sequence length="303" mass="33994">MAWDGTSRQDLELTIEKDVYVSEIHYPITITAIKISILLFYLRLFGARKWFRHVIYITEAIVLSWCMATILPAVFQCKPIHIAWSIDAIEMMEHCNNLNAYLIATSVINVILDFWILALPLSIVWTLQMSRKSKASLSGIFLLGAFICGASIARAYTVANVDITDITWSTVDPIIWSNVEISVGIICACLPVLRPLVQAVGRRLFGGSSTALWHSSQFSQTADEIYGFEQSPKVQSPILARRAAEYLVMPENTLPTLPPAADFRRYSQRAGRRGLEDGLWESRHSEEVMTVKTVRVKELGGEG</sequence>
<gene>
    <name evidence="8" type="ORF">HO173_009756</name>
</gene>
<evidence type="ECO:0000313" key="8">
    <source>
        <dbReference type="EMBL" id="KAF6231919.1"/>
    </source>
</evidence>
<comment type="similarity">
    <text evidence="5">Belongs to the SAT4 family.</text>
</comment>
<dbReference type="Proteomes" id="UP000578531">
    <property type="component" value="Unassembled WGS sequence"/>
</dbReference>
<dbReference type="InterPro" id="IPR049326">
    <property type="entry name" value="Rhodopsin_dom_fungi"/>
</dbReference>
<keyword evidence="4 6" id="KW-0472">Membrane</keyword>
<dbReference type="GeneID" id="59291405"/>
<dbReference type="InterPro" id="IPR052337">
    <property type="entry name" value="SAT4-like"/>
</dbReference>
<feature type="domain" description="Rhodopsin" evidence="7">
    <location>
        <begin position="15"/>
        <end position="198"/>
    </location>
</feature>
<keyword evidence="3 6" id="KW-1133">Transmembrane helix</keyword>
<evidence type="ECO:0000259" key="7">
    <source>
        <dbReference type="Pfam" id="PF20684"/>
    </source>
</evidence>
<proteinExistence type="inferred from homology"/>
<dbReference type="GO" id="GO:0016020">
    <property type="term" value="C:membrane"/>
    <property type="evidence" value="ECO:0007669"/>
    <property type="project" value="UniProtKB-SubCell"/>
</dbReference>
<evidence type="ECO:0000256" key="1">
    <source>
        <dbReference type="ARBA" id="ARBA00004141"/>
    </source>
</evidence>
<keyword evidence="2 6" id="KW-0812">Transmembrane</keyword>
<dbReference type="PANTHER" id="PTHR33048:SF47">
    <property type="entry name" value="INTEGRAL MEMBRANE PROTEIN-RELATED"/>
    <property type="match status" value="1"/>
</dbReference>
<evidence type="ECO:0000256" key="2">
    <source>
        <dbReference type="ARBA" id="ARBA00022692"/>
    </source>
</evidence>
<comment type="caution">
    <text evidence="8">The sequence shown here is derived from an EMBL/GenBank/DDBJ whole genome shotgun (WGS) entry which is preliminary data.</text>
</comment>
<dbReference type="PANTHER" id="PTHR33048">
    <property type="entry name" value="PTH11-LIKE INTEGRAL MEMBRANE PROTEIN (AFU_ORTHOLOGUE AFUA_5G11245)"/>
    <property type="match status" value="1"/>
</dbReference>
<comment type="subcellular location">
    <subcellularLocation>
        <location evidence="1">Membrane</location>
        <topology evidence="1">Multi-pass membrane protein</topology>
    </subcellularLocation>
</comment>
<feature type="transmembrane region" description="Helical" evidence="6">
    <location>
        <begin position="24"/>
        <end position="42"/>
    </location>
</feature>
<protein>
    <recommendedName>
        <fullName evidence="7">Rhodopsin domain-containing protein</fullName>
    </recommendedName>
</protein>
<evidence type="ECO:0000256" key="5">
    <source>
        <dbReference type="ARBA" id="ARBA00038359"/>
    </source>
</evidence>